<proteinExistence type="predicted"/>
<dbReference type="RefSeq" id="WP_161496583.1">
    <property type="nucleotide sequence ID" value="NZ_NIOJ01000051.1"/>
</dbReference>
<name>A0A2K2F913_9CLOT</name>
<reference evidence="1 2" key="1">
    <citation type="submission" date="2017-06" db="EMBL/GenBank/DDBJ databases">
        <title>Investigating the central metabolism of Clostridium thermosuccinogenes.</title>
        <authorList>
            <person name="Koendjbiharie J.G."/>
            <person name="van Kranenburg R."/>
        </authorList>
    </citation>
    <scope>NUCLEOTIDE SEQUENCE [LARGE SCALE GENOMIC DNA]</scope>
    <source>
        <strain evidence="1 2">DSM 5806</strain>
    </source>
</reference>
<dbReference type="AlphaFoldDB" id="A0A2K2F913"/>
<sequence>WVLHFSCHFDAFLVDKTHKSVEVKESYEEGEIKNALLEIRKEYGHDHEKSEYDEDYKELIDYLISR</sequence>
<evidence type="ECO:0000313" key="1">
    <source>
        <dbReference type="EMBL" id="PNT96285.1"/>
    </source>
</evidence>
<keyword evidence="2" id="KW-1185">Reference proteome</keyword>
<comment type="caution">
    <text evidence="1">The sequence shown here is derived from an EMBL/GenBank/DDBJ whole genome shotgun (WGS) entry which is preliminary data.</text>
</comment>
<dbReference type="OrthoDB" id="2111632at2"/>
<gene>
    <name evidence="1" type="ORF">CDQ84_15445</name>
</gene>
<dbReference type="EMBL" id="NIOJ01000051">
    <property type="protein sequence ID" value="PNT96285.1"/>
    <property type="molecule type" value="Genomic_DNA"/>
</dbReference>
<organism evidence="1 2">
    <name type="scientific">Clostridium thermosuccinogenes</name>
    <dbReference type="NCBI Taxonomy" id="84032"/>
    <lineage>
        <taxon>Bacteria</taxon>
        <taxon>Bacillati</taxon>
        <taxon>Bacillota</taxon>
        <taxon>Clostridia</taxon>
        <taxon>Eubacteriales</taxon>
        <taxon>Clostridiaceae</taxon>
        <taxon>Clostridium</taxon>
    </lineage>
</organism>
<dbReference type="Proteomes" id="UP000236151">
    <property type="component" value="Unassembled WGS sequence"/>
</dbReference>
<evidence type="ECO:0000313" key="2">
    <source>
        <dbReference type="Proteomes" id="UP000236151"/>
    </source>
</evidence>
<protein>
    <submittedName>
        <fullName evidence="1">Uncharacterized protein</fullName>
    </submittedName>
</protein>
<feature type="non-terminal residue" evidence="1">
    <location>
        <position position="1"/>
    </location>
</feature>
<accession>A0A2K2F913</accession>